<feature type="transmembrane region" description="Helical" evidence="14">
    <location>
        <begin position="67"/>
        <end position="89"/>
    </location>
</feature>
<dbReference type="GO" id="GO:0016020">
    <property type="term" value="C:membrane"/>
    <property type="evidence" value="ECO:0007669"/>
    <property type="project" value="UniProtKB-SubCell"/>
</dbReference>
<evidence type="ECO:0000313" key="16">
    <source>
        <dbReference type="EMBL" id="GAN13709.1"/>
    </source>
</evidence>
<evidence type="ECO:0000313" key="17">
    <source>
        <dbReference type="Proteomes" id="UP000032025"/>
    </source>
</evidence>
<evidence type="ECO:0000256" key="2">
    <source>
        <dbReference type="ARBA" id="ARBA00007866"/>
    </source>
</evidence>
<keyword evidence="17" id="KW-1185">Reference proteome</keyword>
<organism evidence="16 17">
    <name type="scientific">Sphingomonas paucimobilis NBRC 13935</name>
    <dbReference type="NCBI Taxonomy" id="1219050"/>
    <lineage>
        <taxon>Bacteria</taxon>
        <taxon>Pseudomonadati</taxon>
        <taxon>Pseudomonadota</taxon>
        <taxon>Alphaproteobacteria</taxon>
        <taxon>Sphingomonadales</taxon>
        <taxon>Sphingomonadaceae</taxon>
        <taxon>Sphingomonas</taxon>
    </lineage>
</organism>
<dbReference type="InterPro" id="IPR002429">
    <property type="entry name" value="CcO_II-like_C"/>
</dbReference>
<dbReference type="AlphaFoldDB" id="A0A0C9N2F2"/>
<feature type="transmembrane region" description="Helical" evidence="14">
    <location>
        <begin position="101"/>
        <end position="125"/>
    </location>
</feature>
<dbReference type="PROSITE" id="PS50857">
    <property type="entry name" value="COX2_CUA"/>
    <property type="match status" value="1"/>
</dbReference>
<dbReference type="Proteomes" id="UP000032025">
    <property type="component" value="Unassembled WGS sequence"/>
</dbReference>
<keyword evidence="4" id="KW-0679">Respiratory chain</keyword>
<dbReference type="PRINTS" id="PR01166">
    <property type="entry name" value="CYCOXIDASEII"/>
</dbReference>
<evidence type="ECO:0000256" key="12">
    <source>
        <dbReference type="ARBA" id="ARBA00031399"/>
    </source>
</evidence>
<evidence type="ECO:0000256" key="3">
    <source>
        <dbReference type="ARBA" id="ARBA00022448"/>
    </source>
</evidence>
<dbReference type="GO" id="GO:0016491">
    <property type="term" value="F:oxidoreductase activity"/>
    <property type="evidence" value="ECO:0007669"/>
    <property type="project" value="InterPro"/>
</dbReference>
<dbReference type="SUPFAM" id="SSF49503">
    <property type="entry name" value="Cupredoxins"/>
    <property type="match status" value="1"/>
</dbReference>
<evidence type="ECO:0000256" key="13">
    <source>
        <dbReference type="ARBA" id="ARBA00047816"/>
    </source>
</evidence>
<evidence type="ECO:0000256" key="6">
    <source>
        <dbReference type="ARBA" id="ARBA00022723"/>
    </source>
</evidence>
<dbReference type="Pfam" id="PF00116">
    <property type="entry name" value="COX2"/>
    <property type="match status" value="1"/>
</dbReference>
<evidence type="ECO:0000256" key="1">
    <source>
        <dbReference type="ARBA" id="ARBA00004141"/>
    </source>
</evidence>
<evidence type="ECO:0000256" key="5">
    <source>
        <dbReference type="ARBA" id="ARBA00022692"/>
    </source>
</evidence>
<keyword evidence="6" id="KW-0479">Metal-binding</keyword>
<dbReference type="InterPro" id="IPR014222">
    <property type="entry name" value="Cyt_c_oxidase_su2"/>
</dbReference>
<keyword evidence="5 14" id="KW-0812">Transmembrane</keyword>
<dbReference type="InterPro" id="IPR045187">
    <property type="entry name" value="CcO_II"/>
</dbReference>
<dbReference type="NCBIfam" id="TIGR02866">
    <property type="entry name" value="CoxB"/>
    <property type="match status" value="1"/>
</dbReference>
<dbReference type="GO" id="GO:0004129">
    <property type="term" value="F:cytochrome-c oxidase activity"/>
    <property type="evidence" value="ECO:0007669"/>
    <property type="project" value="UniProtKB-EC"/>
</dbReference>
<evidence type="ECO:0000256" key="7">
    <source>
        <dbReference type="ARBA" id="ARBA00022982"/>
    </source>
</evidence>
<reference evidence="16 17" key="1">
    <citation type="submission" date="2014-08" db="EMBL/GenBank/DDBJ databases">
        <title>Whole genome shotgun sequence of Sphingomonas paucimobilis NBRC 13935.</title>
        <authorList>
            <person name="Hosoyama A."/>
            <person name="Hashimoto M."/>
            <person name="Hosoyama Y."/>
            <person name="Noguchi M."/>
            <person name="Uohara A."/>
            <person name="Ohji S."/>
            <person name="Katano-Makiyama Y."/>
            <person name="Ichikawa N."/>
            <person name="Kimura A."/>
            <person name="Yamazoe A."/>
            <person name="Fujita N."/>
        </authorList>
    </citation>
    <scope>NUCLEOTIDE SEQUENCE [LARGE SCALE GENOMIC DNA]</scope>
    <source>
        <strain evidence="16 17">NBRC 13935</strain>
    </source>
</reference>
<dbReference type="GO" id="GO:0005507">
    <property type="term" value="F:copper ion binding"/>
    <property type="evidence" value="ECO:0007669"/>
    <property type="project" value="InterPro"/>
</dbReference>
<sequence>MFDGIDQAGLGNLLAGGVGDHRCMALLTGAGRAGMCATTLITLSGCTGALSTIDPAGPHARSVATMWWMMLGGAVILAGLVFVLLALAFRRRDGERTAASGRLWIGGLGLAMPGIVLLALVGYALTVGIGTLPTADPRAVEIRVTARQYAWDMVHPGGIRTQNVLHIPAGRPADLVITSTDVIHSFWIPRLAGKMDAIPGHTNRLRIVADAPGTYRGECAEYCGVGHKNHGFTVVAHDAAGWAAFTGEAG</sequence>
<keyword evidence="7" id="KW-0249">Electron transport</keyword>
<comment type="caution">
    <text evidence="16">The sequence shown here is derived from an EMBL/GenBank/DDBJ whole genome shotgun (WGS) entry which is preliminary data.</text>
</comment>
<protein>
    <recommendedName>
        <fullName evidence="12">Cytochrome aa3 subunit 2</fullName>
    </recommendedName>
</protein>
<dbReference type="PANTHER" id="PTHR22888:SF9">
    <property type="entry name" value="CYTOCHROME C OXIDASE SUBUNIT 2"/>
    <property type="match status" value="1"/>
</dbReference>
<comment type="catalytic activity">
    <reaction evidence="13">
        <text>4 Fe(II)-[cytochrome c] + O2 + 8 H(+)(in) = 4 Fe(III)-[cytochrome c] + 2 H2O + 4 H(+)(out)</text>
        <dbReference type="Rhea" id="RHEA:11436"/>
        <dbReference type="Rhea" id="RHEA-COMP:10350"/>
        <dbReference type="Rhea" id="RHEA-COMP:14399"/>
        <dbReference type="ChEBI" id="CHEBI:15377"/>
        <dbReference type="ChEBI" id="CHEBI:15378"/>
        <dbReference type="ChEBI" id="CHEBI:15379"/>
        <dbReference type="ChEBI" id="CHEBI:29033"/>
        <dbReference type="ChEBI" id="CHEBI:29034"/>
        <dbReference type="EC" id="7.1.1.9"/>
    </reaction>
</comment>
<feature type="domain" description="Cytochrome oxidase subunit II copper A binding" evidence="15">
    <location>
        <begin position="137"/>
        <end position="248"/>
    </location>
</feature>
<evidence type="ECO:0000256" key="10">
    <source>
        <dbReference type="ARBA" id="ARBA00023136"/>
    </source>
</evidence>
<evidence type="ECO:0000256" key="11">
    <source>
        <dbReference type="ARBA" id="ARBA00024688"/>
    </source>
</evidence>
<dbReference type="PANTHER" id="PTHR22888">
    <property type="entry name" value="CYTOCHROME C OXIDASE, SUBUNIT II"/>
    <property type="match status" value="1"/>
</dbReference>
<keyword evidence="9" id="KW-0186">Copper</keyword>
<evidence type="ECO:0000256" key="8">
    <source>
        <dbReference type="ARBA" id="ARBA00022989"/>
    </source>
</evidence>
<gene>
    <name evidence="16" type="ORF">SP6_23_01120</name>
</gene>
<dbReference type="InterPro" id="IPR008972">
    <property type="entry name" value="Cupredoxin"/>
</dbReference>
<evidence type="ECO:0000256" key="14">
    <source>
        <dbReference type="SAM" id="Phobius"/>
    </source>
</evidence>
<evidence type="ECO:0000259" key="15">
    <source>
        <dbReference type="PROSITE" id="PS50857"/>
    </source>
</evidence>
<dbReference type="GO" id="GO:0042773">
    <property type="term" value="P:ATP synthesis coupled electron transport"/>
    <property type="evidence" value="ECO:0007669"/>
    <property type="project" value="TreeGrafter"/>
</dbReference>
<accession>A0A0C9N2F2</accession>
<name>A0A0C9N2F2_SPHPI</name>
<evidence type="ECO:0000256" key="9">
    <source>
        <dbReference type="ARBA" id="ARBA00023008"/>
    </source>
</evidence>
<comment type="subcellular location">
    <subcellularLocation>
        <location evidence="1">Membrane</location>
        <topology evidence="1">Multi-pass membrane protein</topology>
    </subcellularLocation>
</comment>
<proteinExistence type="inferred from homology"/>
<evidence type="ECO:0000256" key="4">
    <source>
        <dbReference type="ARBA" id="ARBA00022660"/>
    </source>
</evidence>
<comment type="function">
    <text evidence="11">Subunits I and II form the functional core of the enzyme complex. Electrons originating in cytochrome c are transferred via heme a and Cu(A) to the binuclear center formed by heme a3 and Cu(B).</text>
</comment>
<keyword evidence="8 14" id="KW-1133">Transmembrane helix</keyword>
<comment type="similarity">
    <text evidence="2">Belongs to the cytochrome c oxidase subunit 2 family.</text>
</comment>
<keyword evidence="3" id="KW-0813">Transport</keyword>
<dbReference type="EMBL" id="BBJS01000023">
    <property type="protein sequence ID" value="GAN13709.1"/>
    <property type="molecule type" value="Genomic_DNA"/>
</dbReference>
<keyword evidence="10 14" id="KW-0472">Membrane</keyword>
<dbReference type="Gene3D" id="2.60.40.420">
    <property type="entry name" value="Cupredoxins - blue copper proteins"/>
    <property type="match status" value="1"/>
</dbReference>